<accession>A0AAN1FFD1</accession>
<organism evidence="1 2">
    <name type="scientific">Vibrio mediterranei</name>
    <dbReference type="NCBI Taxonomy" id="689"/>
    <lineage>
        <taxon>Bacteria</taxon>
        <taxon>Pseudomonadati</taxon>
        <taxon>Pseudomonadota</taxon>
        <taxon>Gammaproteobacteria</taxon>
        <taxon>Vibrionales</taxon>
        <taxon>Vibrionaceae</taxon>
        <taxon>Vibrio</taxon>
    </lineage>
</organism>
<evidence type="ECO:0000313" key="2">
    <source>
        <dbReference type="Proteomes" id="UP000197092"/>
    </source>
</evidence>
<reference evidence="2" key="1">
    <citation type="submission" date="2016-12" db="EMBL/GenBank/DDBJ databases">
        <title>Comparative genomic analysis reveals the diversity, evolution, and environmental adaptation strategies of the genus Vibrio.</title>
        <authorList>
            <person name="Lin H."/>
            <person name="Wang X."/>
            <person name="Zhang X.-H."/>
        </authorList>
    </citation>
    <scope>NUCLEOTIDE SEQUENCE [LARGE SCALE GENOMIC DNA]</scope>
    <source>
        <strain evidence="2">QT6D1</strain>
    </source>
</reference>
<sequence length="59" mass="6555">MAIILEQKSIICVDGAYSNQSITKKLAQSFGIAKKSAKKRFIGQFCNKEVNLNGYVSDR</sequence>
<protein>
    <submittedName>
        <fullName evidence="1">Uncharacterized protein</fullName>
    </submittedName>
</protein>
<dbReference type="KEGG" id="vsh:BSZ05_07300"/>
<evidence type="ECO:0000313" key="1">
    <source>
        <dbReference type="EMBL" id="ASI89601.1"/>
    </source>
</evidence>
<proteinExistence type="predicted"/>
<dbReference type="AlphaFoldDB" id="A0AAN1FFD1"/>
<dbReference type="Proteomes" id="UP000197092">
    <property type="component" value="Chromosome 1"/>
</dbReference>
<gene>
    <name evidence="1" type="ORF">BSZ05_07300</name>
</gene>
<dbReference type="EMBL" id="CP018308">
    <property type="protein sequence ID" value="ASI89601.1"/>
    <property type="molecule type" value="Genomic_DNA"/>
</dbReference>
<name>A0AAN1FFD1_9VIBR</name>